<evidence type="ECO:0000313" key="4">
    <source>
        <dbReference type="Proteomes" id="UP000321570"/>
    </source>
</evidence>
<dbReference type="AlphaFoldDB" id="A0A564XZW6"/>
<dbReference type="PANTHER" id="PTHR12184">
    <property type="entry name" value="UBIQUINOL-CYTOCHROME C REDUCTASE COMPLEX ASSEMBLY FACTOR 1 FAMILY MEMBER"/>
    <property type="match status" value="1"/>
</dbReference>
<proteinExistence type="inferred from homology"/>
<dbReference type="InterPro" id="IPR007129">
    <property type="entry name" value="Ubiqinol_cyt_c_chaperone_CPB3"/>
</dbReference>
<gene>
    <name evidence="3" type="ORF">WMSIL1_LOCUS1426</name>
</gene>
<feature type="domain" description="Ubiquinol-cytochrome c chaperone" evidence="2">
    <location>
        <begin position="72"/>
        <end position="206"/>
    </location>
</feature>
<dbReference type="PANTHER" id="PTHR12184:SF1">
    <property type="entry name" value="UBIQUINOL-CYTOCHROME-C REDUCTASE COMPLEX ASSEMBLY FACTOR 1"/>
    <property type="match status" value="1"/>
</dbReference>
<dbReference type="GO" id="GO:0034551">
    <property type="term" value="P:mitochondrial respiratory chain complex III assembly"/>
    <property type="evidence" value="ECO:0007669"/>
    <property type="project" value="TreeGrafter"/>
</dbReference>
<evidence type="ECO:0000256" key="1">
    <source>
        <dbReference type="ARBA" id="ARBA00006407"/>
    </source>
</evidence>
<dbReference type="Proteomes" id="UP000321570">
    <property type="component" value="Unassembled WGS sequence"/>
</dbReference>
<evidence type="ECO:0000259" key="2">
    <source>
        <dbReference type="Pfam" id="PF03981"/>
    </source>
</evidence>
<dbReference type="Pfam" id="PF03981">
    <property type="entry name" value="Ubiq_cyt_C_chap"/>
    <property type="match status" value="1"/>
</dbReference>
<reference evidence="3 4" key="1">
    <citation type="submission" date="2019-07" db="EMBL/GenBank/DDBJ databases">
        <authorList>
            <person name="Jastrzebski P J."/>
            <person name="Paukszto L."/>
            <person name="Jastrzebski P J."/>
        </authorList>
    </citation>
    <scope>NUCLEOTIDE SEQUENCE [LARGE SCALE GENOMIC DNA]</scope>
    <source>
        <strain evidence="3 4">WMS-il1</strain>
    </source>
</reference>
<dbReference type="GO" id="GO:0005739">
    <property type="term" value="C:mitochondrion"/>
    <property type="evidence" value="ECO:0007669"/>
    <property type="project" value="TreeGrafter"/>
</dbReference>
<keyword evidence="4" id="KW-1185">Reference proteome</keyword>
<protein>
    <recommendedName>
        <fullName evidence="2">Ubiquinol-cytochrome c chaperone domain-containing protein</fullName>
    </recommendedName>
</protein>
<organism evidence="3 4">
    <name type="scientific">Hymenolepis diminuta</name>
    <name type="common">Rat tapeworm</name>
    <dbReference type="NCBI Taxonomy" id="6216"/>
    <lineage>
        <taxon>Eukaryota</taxon>
        <taxon>Metazoa</taxon>
        <taxon>Spiralia</taxon>
        <taxon>Lophotrochozoa</taxon>
        <taxon>Platyhelminthes</taxon>
        <taxon>Cestoda</taxon>
        <taxon>Eucestoda</taxon>
        <taxon>Cyclophyllidea</taxon>
        <taxon>Hymenolepididae</taxon>
        <taxon>Hymenolepis</taxon>
    </lineage>
</organism>
<comment type="similarity">
    <text evidence="1">Belongs to the CBP3 family.</text>
</comment>
<accession>A0A564XZW6</accession>
<dbReference type="EMBL" id="CABIJS010000033">
    <property type="protein sequence ID" value="VUZ40329.1"/>
    <property type="molecule type" value="Genomic_DNA"/>
</dbReference>
<name>A0A564XZW6_HYMDI</name>
<evidence type="ECO:0000313" key="3">
    <source>
        <dbReference type="EMBL" id="VUZ40329.1"/>
    </source>
</evidence>
<sequence length="241" mass="28108">MSSSSILRSFPAFQSSLSGTSQVISQAEPRFTDFLKYKMGFGLRYSNGRLKLSGENIYAVCAEYPEFKDFVEKLNLPDIFQTWFSLTTLHIWMCLVRLRREGQEGRIMKNAFIQLIWTDLKGRMKPFGIIRKQHDHIDQFKSQFFGSVFAYDEALLMHSDAALAAALWRNLFISSPDTSAEQLDTLVRYIRRQLAHLNSLPSDQVVGRGMPTFLRLNEEKINPEYANRRMYYCFTWPEWAK</sequence>
<dbReference type="InterPro" id="IPR021150">
    <property type="entry name" value="Ubiq_cyt_c_chap"/>
</dbReference>